<dbReference type="Pfam" id="PF14312">
    <property type="entry name" value="FG-GAP_2"/>
    <property type="match status" value="2"/>
</dbReference>
<dbReference type="InterPro" id="IPR015915">
    <property type="entry name" value="Kelch-typ_b-propeller"/>
</dbReference>
<name>A0A4Y7UA85_9FLAO</name>
<dbReference type="PANTHER" id="PTHR36220">
    <property type="entry name" value="UNNAMED PRODUCT"/>
    <property type="match status" value="1"/>
</dbReference>
<feature type="domain" description="Secretion system C-terminal sorting" evidence="3">
    <location>
        <begin position="421"/>
        <end position="488"/>
    </location>
</feature>
<dbReference type="EMBL" id="SLWA01000006">
    <property type="protein sequence ID" value="TCN55601.1"/>
    <property type="molecule type" value="Genomic_DNA"/>
</dbReference>
<evidence type="ECO:0000256" key="2">
    <source>
        <dbReference type="SAM" id="SignalP"/>
    </source>
</evidence>
<dbReference type="InterPro" id="IPR011043">
    <property type="entry name" value="Gal_Oxase/kelch_b-propeller"/>
</dbReference>
<dbReference type="PANTHER" id="PTHR36220:SF1">
    <property type="entry name" value="GAMMA TUBULIN COMPLEX COMPONENT C-TERMINAL DOMAIN-CONTAINING PROTEIN"/>
    <property type="match status" value="1"/>
</dbReference>
<keyword evidence="1 2" id="KW-0732">Signal</keyword>
<dbReference type="EMBL" id="QWDN01000006">
    <property type="protein sequence ID" value="TEB42998.1"/>
    <property type="molecule type" value="Genomic_DNA"/>
</dbReference>
<evidence type="ECO:0000313" key="7">
    <source>
        <dbReference type="Proteomes" id="UP000298340"/>
    </source>
</evidence>
<dbReference type="NCBIfam" id="TIGR04183">
    <property type="entry name" value="Por_Secre_tail"/>
    <property type="match status" value="1"/>
</dbReference>
<dbReference type="Proteomes" id="UP000295270">
    <property type="component" value="Unassembled WGS sequence"/>
</dbReference>
<organism evidence="5 7">
    <name type="scientific">Flavobacterium circumlabens</name>
    <dbReference type="NCBI Taxonomy" id="2133765"/>
    <lineage>
        <taxon>Bacteria</taxon>
        <taxon>Pseudomonadati</taxon>
        <taxon>Bacteroidota</taxon>
        <taxon>Flavobacteriia</taxon>
        <taxon>Flavobacteriales</taxon>
        <taxon>Flavobacteriaceae</taxon>
        <taxon>Flavobacterium</taxon>
    </lineage>
</organism>
<evidence type="ECO:0000313" key="5">
    <source>
        <dbReference type="EMBL" id="TEB42998.1"/>
    </source>
</evidence>
<accession>A0A4Y7UA85</accession>
<dbReference type="Gene3D" id="2.130.10.80">
    <property type="entry name" value="Galactose oxidase/kelch, beta-propeller"/>
    <property type="match status" value="1"/>
</dbReference>
<dbReference type="RefSeq" id="WP_132036885.1">
    <property type="nucleotide sequence ID" value="NZ_QWDN01000006.1"/>
</dbReference>
<reference evidence="5 7" key="2">
    <citation type="journal article" date="2018" name="Syst. Appl. Microbiol.">
        <title>Flavobacterium circumlabens sp. nov. and Flavobacterium cupreum sp. nov., two psychrotrophic species isolated from Antarctic environmental samples.</title>
        <authorList>
            <person name="Kralova S."/>
            <person name="Busse H.J."/>
            <person name="Svec P."/>
            <person name="Maslanova I."/>
            <person name="Stankova E."/>
            <person name="Bartak M."/>
            <person name="Sedlacek I."/>
        </authorList>
    </citation>
    <scope>NUCLEOTIDE SEQUENCE [LARGE SCALE GENOMIC DNA]</scope>
    <source>
        <strain evidence="5 7">CCM 8828</strain>
    </source>
</reference>
<dbReference type="OrthoDB" id="1403372at2"/>
<protein>
    <submittedName>
        <fullName evidence="4">Secreted protein (Por secretion system target)</fullName>
    </submittedName>
    <submittedName>
        <fullName evidence="5">T9SS C-terminal target domain-containing protein</fullName>
    </submittedName>
</protein>
<dbReference type="Gene3D" id="2.120.10.80">
    <property type="entry name" value="Kelch-type beta propeller"/>
    <property type="match status" value="1"/>
</dbReference>
<dbReference type="Proteomes" id="UP000298340">
    <property type="component" value="Unassembled WGS sequence"/>
</dbReference>
<dbReference type="InterPro" id="IPR026444">
    <property type="entry name" value="Secre_tail"/>
</dbReference>
<dbReference type="InterPro" id="IPR013517">
    <property type="entry name" value="FG-GAP"/>
</dbReference>
<reference evidence="4 6" key="1">
    <citation type="journal article" date="2015" name="Stand. Genomic Sci.">
        <title>Genomic Encyclopedia of Bacterial and Archaeal Type Strains, Phase III: the genomes of soil and plant-associated and newly described type strains.</title>
        <authorList>
            <person name="Whitman W.B."/>
            <person name="Woyke T."/>
            <person name="Klenk H.P."/>
            <person name="Zhou Y."/>
            <person name="Lilburn T.G."/>
            <person name="Beck B.J."/>
            <person name="De Vos P."/>
            <person name="Vandamme P."/>
            <person name="Eisen J.A."/>
            <person name="Garrity G."/>
            <person name="Hugenholtz P."/>
            <person name="Kyrpides N.C."/>
        </authorList>
    </citation>
    <scope>NUCLEOTIDE SEQUENCE [LARGE SCALE GENOMIC DNA]</scope>
    <source>
        <strain evidence="4 6">P5626</strain>
    </source>
</reference>
<keyword evidence="6" id="KW-1185">Reference proteome</keyword>
<reference evidence="4" key="3">
    <citation type="submission" date="2019-03" db="EMBL/GenBank/DDBJ databases">
        <authorList>
            <person name="Whitman W."/>
            <person name="Huntemann M."/>
            <person name="Clum A."/>
            <person name="Pillay M."/>
            <person name="Palaniappan K."/>
            <person name="Varghese N."/>
            <person name="Mikhailova N."/>
            <person name="Stamatis D."/>
            <person name="Reddy T."/>
            <person name="Daum C."/>
            <person name="Shapiro N."/>
            <person name="Ivanova N."/>
            <person name="Kyrpides N."/>
            <person name="Woyke T."/>
        </authorList>
    </citation>
    <scope>NUCLEOTIDE SEQUENCE</scope>
    <source>
        <strain evidence="4">P5626</strain>
    </source>
</reference>
<dbReference type="Pfam" id="PF18962">
    <property type="entry name" value="Por_Secre_tail"/>
    <property type="match status" value="1"/>
</dbReference>
<evidence type="ECO:0000313" key="4">
    <source>
        <dbReference type="EMBL" id="TCN55601.1"/>
    </source>
</evidence>
<feature type="chain" id="PRO_5043204821" evidence="2">
    <location>
        <begin position="24"/>
        <end position="489"/>
    </location>
</feature>
<sequence>MKKVLLFILLPLLSIGQSQIGVAIPGEAANDNSSSVSLSSDGTTLAIGAPFNDGNGTNSGSVRVYKNVSGTWTQIGLDIDGEAANDQSGCSVSLSSNGSVLAIGALYNGGNGRYSGSVRVYENRSGTWTKIGADIDGEAAANYSGKSVSLSSDGSILAIGAEGNTKRGYASGTVYVYKNISGTWTQIGADIYGVATYPALGNNVSLSGDGGIVAIGLPSEHGVVSGSGKGVVRVFKNISGTWTQIGVDIEGEANGDNSGWSISLSSNGTILAIGSIFNGANGSGSGSVRVFKNISDTWTQIGTDINGVTTDDFSGRSISISGDGSILVIGADGNNHSGSVRIYKNVSGIWTKVGIDINGEAAYDQSGFNVSLSGNGSVLAIGAPYNDGNGVYSGSVRVYDLSAALAAVLSSDSFVLAKFSVFPNPASEVVTISLQEDLKLEKVNIYNTFGQLVKTEKKTVITVNSLAKGIYFFEVITNKGKATKQIIVK</sequence>
<dbReference type="SUPFAM" id="SSF50965">
    <property type="entry name" value="Galactose oxidase, central domain"/>
    <property type="match status" value="1"/>
</dbReference>
<dbReference type="AlphaFoldDB" id="A0A4Y7UA85"/>
<feature type="signal peptide" evidence="2">
    <location>
        <begin position="1"/>
        <end position="23"/>
    </location>
</feature>
<dbReference type="InterPro" id="IPR037293">
    <property type="entry name" value="Gal_Oxidase_central_sf"/>
</dbReference>
<evidence type="ECO:0000256" key="1">
    <source>
        <dbReference type="ARBA" id="ARBA00022729"/>
    </source>
</evidence>
<gene>
    <name evidence="5" type="ORF">D0809_16285</name>
    <name evidence="4" type="ORF">EV142_106292</name>
</gene>
<evidence type="ECO:0000259" key="3">
    <source>
        <dbReference type="Pfam" id="PF18962"/>
    </source>
</evidence>
<comment type="caution">
    <text evidence="5">The sequence shown here is derived from an EMBL/GenBank/DDBJ whole genome shotgun (WGS) entry which is preliminary data.</text>
</comment>
<proteinExistence type="predicted"/>
<evidence type="ECO:0000313" key="6">
    <source>
        <dbReference type="Proteomes" id="UP000295270"/>
    </source>
</evidence>